<dbReference type="Proteomes" id="UP001342314">
    <property type="component" value="Unassembled WGS sequence"/>
</dbReference>
<dbReference type="PROSITE" id="PS50195">
    <property type="entry name" value="PX"/>
    <property type="match status" value="1"/>
</dbReference>
<dbReference type="InterPro" id="IPR044926">
    <property type="entry name" value="RGS_subdomain_2"/>
</dbReference>
<dbReference type="InterPro" id="IPR001683">
    <property type="entry name" value="PX_dom"/>
</dbReference>
<dbReference type="InterPro" id="IPR016137">
    <property type="entry name" value="RGS"/>
</dbReference>
<feature type="compositionally biased region" description="Low complexity" evidence="2">
    <location>
        <begin position="565"/>
        <end position="574"/>
    </location>
</feature>
<comment type="caution">
    <text evidence="6">The sequence shown here is derived from an EMBL/GenBank/DDBJ whole genome shotgun (WGS) entry which is preliminary data.</text>
</comment>
<evidence type="ECO:0000259" key="3">
    <source>
        <dbReference type="PROSITE" id="PS50132"/>
    </source>
</evidence>
<dbReference type="SUPFAM" id="SSF64268">
    <property type="entry name" value="PX domain"/>
    <property type="match status" value="1"/>
</dbReference>
<feature type="compositionally biased region" description="Polar residues" evidence="2">
    <location>
        <begin position="588"/>
        <end position="605"/>
    </location>
</feature>
<evidence type="ECO:0000259" key="4">
    <source>
        <dbReference type="PROSITE" id="PS50195"/>
    </source>
</evidence>
<accession>A0AAV5GD14</accession>
<reference evidence="6 7" key="1">
    <citation type="submission" date="2021-12" db="EMBL/GenBank/DDBJ databases">
        <title>High titer production of polyol ester of fatty acids by Rhodotorula paludigena BS15 towards product separation-free biomass refinery.</title>
        <authorList>
            <person name="Mano J."/>
            <person name="Ono H."/>
            <person name="Tanaka T."/>
            <person name="Naito K."/>
            <person name="Sushida H."/>
            <person name="Ike M."/>
            <person name="Tokuyasu K."/>
            <person name="Kitaoka M."/>
        </authorList>
    </citation>
    <scope>NUCLEOTIDE SEQUENCE [LARGE SCALE GENOMIC DNA]</scope>
    <source>
        <strain evidence="6 7">BS15</strain>
    </source>
</reference>
<evidence type="ECO:0000259" key="5">
    <source>
        <dbReference type="PROSITE" id="PS51207"/>
    </source>
</evidence>
<feature type="compositionally biased region" description="Low complexity" evidence="2">
    <location>
        <begin position="614"/>
        <end position="628"/>
    </location>
</feature>
<dbReference type="Pfam" id="PF00787">
    <property type="entry name" value="PX"/>
    <property type="match status" value="1"/>
</dbReference>
<evidence type="ECO:0000256" key="2">
    <source>
        <dbReference type="SAM" id="MobiDB-lite"/>
    </source>
</evidence>
<evidence type="ECO:0000313" key="7">
    <source>
        <dbReference type="Proteomes" id="UP001342314"/>
    </source>
</evidence>
<dbReference type="InterPro" id="IPR036305">
    <property type="entry name" value="RGS_sf"/>
</dbReference>
<dbReference type="Pfam" id="PF08628">
    <property type="entry name" value="Nexin_C"/>
    <property type="match status" value="1"/>
</dbReference>
<evidence type="ECO:0000256" key="1">
    <source>
        <dbReference type="ARBA" id="ARBA00010883"/>
    </source>
</evidence>
<dbReference type="Pfam" id="PF02194">
    <property type="entry name" value="PXA"/>
    <property type="match status" value="1"/>
</dbReference>
<dbReference type="AlphaFoldDB" id="A0AAV5GD14"/>
<feature type="domain" description="PX" evidence="4">
    <location>
        <begin position="880"/>
        <end position="998"/>
    </location>
</feature>
<dbReference type="InterPro" id="IPR003114">
    <property type="entry name" value="Phox_assoc"/>
</dbReference>
<dbReference type="PROSITE" id="PS50132">
    <property type="entry name" value="RGS"/>
    <property type="match status" value="1"/>
</dbReference>
<evidence type="ECO:0008006" key="8">
    <source>
        <dbReference type="Google" id="ProtNLM"/>
    </source>
</evidence>
<dbReference type="PANTHER" id="PTHR22775">
    <property type="entry name" value="SORTING NEXIN"/>
    <property type="match status" value="1"/>
</dbReference>
<evidence type="ECO:0000313" key="6">
    <source>
        <dbReference type="EMBL" id="GJN87525.1"/>
    </source>
</evidence>
<gene>
    <name evidence="6" type="ORF">Rhopal_000476-T1</name>
</gene>
<dbReference type="GO" id="GO:0035091">
    <property type="term" value="F:phosphatidylinositol binding"/>
    <property type="evidence" value="ECO:0007669"/>
    <property type="project" value="InterPro"/>
</dbReference>
<sequence>MTQTKAAWEAAADSSCPPLRGAPPFLQAAVDSLLALILRDFVLRWYSSISDSPVFPHAVDRTIRDSLVAVATRVSKVDWSEVLVGRILPLVTAHIEASVSAAQSVHGRAGHPGAPTSDELELFVASRYASATKTQKLHPAVDVASTNARPAEEAWLRSLCDDVLPLVMPERELDSAAVRVMVREIVACAVMLPVFDMLGDPDFWNRIIDDKAGAAIRDQKMVHQFREALDKQGPALAAAAVRSLAKPKSPSTAARRTEVVSVRTSPRQFDAWLKSINSCASIGDAKRLRSDVTAQIRKAKLATDGKELDALVDGVPVAEWVDYVERLYGAKRRIDRRIAKLGGPSLLGRAPSIVSNLDAHLRHIPLRDILLDPHAVTYLMEFLERRQHAPRAQFWLLVEGLKDPLEDLDGDRPTTTTSAFRDNEAAVALDDIRMIWRAYLAADPFASKPSYLATVQAFAEESTPSAVSPHQIRQVRYALFAIQTDVLALLEEDDYPAFIQSDLYFKATSALPAPPTLSQSATGPATTLTPPSPAPVALAAPPPLPERRVFPSSLQIPPLRSSTDPVLTSTLAAPLTPPPRPSSPSPVQQGISRSQTLARTDTAPPQVTFREVLNNARSRSPARRTTAPETVRKVSSSSLDTVVSAVSAPMVKRKSSTLSDSLEFLMSPPPQDSAERSPLFEPEASGLVSGLGEGEDDDFVQVETIEAIQEALNSILQSDARAQPTKSSPASEVPTPSSAISPIASLSKRPSLFDSPSSSSPDTLRPRAKAVFDDDDAVDAAGTADEEVEPDFDPHSLVVAAPGDLHLPAEIARLSDSLDKLRSQEAVVEALIRKAELTGNGSELKLLVKSRESLRREIRAASFQKDQLEAQASENELSPERTRVTIPGTTVGQAQGQSFQLYLVEVHQLTPEGSFRAGWIVTRRYSEFASLHNKLRDKYVPARHLDFPSKRLVGIWSKEFIEQRRIGLERYLQALLRLPVVCRSSELRSFLSQQTIALPKSDAARKVAAPLYPGQALRSLYRGLTSGIDDVLGTSTTSMVDTLIDRLSQQAAEIAGLSGGKVNDEDLLSGAAAATVRGGEEGLTYFTAPICDLFITIFQLKEANNWLRRQAILIVLQQVLGGTIERKVRDSVKTLLAPPQLVTLIQALQVSLWPNGELRPKSAPRTAAEKAATKESAARKLLALMPEAAANLIGRHNAKQGARCLFAVLQNRRLNKHLMYSVLDEILAVLFPELQEQRSRPLFLS</sequence>
<protein>
    <recommendedName>
        <fullName evidence="8">PhoX domain-containing protein</fullName>
    </recommendedName>
</protein>
<dbReference type="SUPFAM" id="SSF48097">
    <property type="entry name" value="Regulator of G-protein signaling, RGS"/>
    <property type="match status" value="1"/>
</dbReference>
<feature type="region of interest" description="Disordered" evidence="2">
    <location>
        <begin position="719"/>
        <end position="775"/>
    </location>
</feature>
<comment type="similarity">
    <text evidence="1">Belongs to the sorting nexin family.</text>
</comment>
<dbReference type="SMART" id="SM00313">
    <property type="entry name" value="PXA"/>
    <property type="match status" value="1"/>
</dbReference>
<dbReference type="InterPro" id="IPR036871">
    <property type="entry name" value="PX_dom_sf"/>
</dbReference>
<feature type="domain" description="RGS" evidence="3">
    <location>
        <begin position="365"/>
        <end position="508"/>
    </location>
</feature>
<keyword evidence="7" id="KW-1185">Reference proteome</keyword>
<proteinExistence type="inferred from homology"/>
<dbReference type="InterPro" id="IPR013937">
    <property type="entry name" value="Sorting_nexin_C"/>
</dbReference>
<feature type="compositionally biased region" description="Pro residues" evidence="2">
    <location>
        <begin position="530"/>
        <end position="544"/>
    </location>
</feature>
<feature type="compositionally biased region" description="Pro residues" evidence="2">
    <location>
        <begin position="575"/>
        <end position="584"/>
    </location>
</feature>
<dbReference type="SMART" id="SM00312">
    <property type="entry name" value="PX"/>
    <property type="match status" value="1"/>
</dbReference>
<dbReference type="Gene3D" id="3.30.1520.10">
    <property type="entry name" value="Phox-like domain"/>
    <property type="match status" value="1"/>
</dbReference>
<dbReference type="PROSITE" id="PS51207">
    <property type="entry name" value="PXA"/>
    <property type="match status" value="1"/>
</dbReference>
<organism evidence="6 7">
    <name type="scientific">Rhodotorula paludigena</name>
    <dbReference type="NCBI Taxonomy" id="86838"/>
    <lineage>
        <taxon>Eukaryota</taxon>
        <taxon>Fungi</taxon>
        <taxon>Dikarya</taxon>
        <taxon>Basidiomycota</taxon>
        <taxon>Pucciniomycotina</taxon>
        <taxon>Microbotryomycetes</taxon>
        <taxon>Sporidiobolales</taxon>
        <taxon>Sporidiobolaceae</taxon>
        <taxon>Rhodotorula</taxon>
    </lineage>
</organism>
<dbReference type="Gene3D" id="1.10.167.10">
    <property type="entry name" value="Regulator of G-protein Signalling 4, domain 2"/>
    <property type="match status" value="1"/>
</dbReference>
<dbReference type="SMART" id="SM00315">
    <property type="entry name" value="RGS"/>
    <property type="match status" value="1"/>
</dbReference>
<feature type="compositionally biased region" description="Polar residues" evidence="2">
    <location>
        <begin position="552"/>
        <end position="564"/>
    </location>
</feature>
<dbReference type="EMBL" id="BQKY01000001">
    <property type="protein sequence ID" value="GJN87525.1"/>
    <property type="molecule type" value="Genomic_DNA"/>
</dbReference>
<dbReference type="Pfam" id="PF00615">
    <property type="entry name" value="RGS"/>
    <property type="match status" value="1"/>
</dbReference>
<feature type="domain" description="PXA" evidence="5">
    <location>
        <begin position="23"/>
        <end position="216"/>
    </location>
</feature>
<name>A0AAV5GD14_9BASI</name>
<feature type="region of interest" description="Disordered" evidence="2">
    <location>
        <begin position="514"/>
        <end position="639"/>
    </location>
</feature>
<feature type="compositionally biased region" description="Low complexity" evidence="2">
    <location>
        <begin position="736"/>
        <end position="763"/>
    </location>
</feature>
<dbReference type="PANTHER" id="PTHR22775:SF3">
    <property type="entry name" value="SORTING NEXIN-13"/>
    <property type="match status" value="1"/>
</dbReference>